<evidence type="ECO:0000313" key="1">
    <source>
        <dbReference type="EMBL" id="QTX13788.1"/>
    </source>
</evidence>
<protein>
    <submittedName>
        <fullName evidence="1">Uncharacterized protein</fullName>
    </submittedName>
</protein>
<dbReference type="EMBL" id="MN956836">
    <property type="protein sequence ID" value="QTX13788.1"/>
    <property type="molecule type" value="Genomic_DNA"/>
</dbReference>
<accession>A0A8B0SUS6</accession>
<geneLocation type="plasmid" evidence="1">
    <name>p17-15-vir-like</name>
</geneLocation>
<organism evidence="1">
    <name type="scientific">Klebsiella pneumoniae</name>
    <dbReference type="NCBI Taxonomy" id="573"/>
    <lineage>
        <taxon>Bacteria</taxon>
        <taxon>Pseudomonadati</taxon>
        <taxon>Pseudomonadota</taxon>
        <taxon>Gammaproteobacteria</taxon>
        <taxon>Enterobacterales</taxon>
        <taxon>Enterobacteriaceae</taxon>
        <taxon>Klebsiella/Raoultella group</taxon>
        <taxon>Klebsiella</taxon>
        <taxon>Klebsiella pneumoniae complex</taxon>
    </lineage>
</organism>
<sequence length="53" mass="6187">MTDFTELTQSEINGALSQLKQLSEYPTPVTQFARIFFPIYFKYGGGQRRRLIQ</sequence>
<proteinExistence type="predicted"/>
<keyword evidence="1" id="KW-0614">Plasmid</keyword>
<name>A0A8B0SUS6_KLEPN</name>
<dbReference type="AlphaFoldDB" id="A0A8B0SUS6"/>
<reference evidence="1" key="1">
    <citation type="submission" date="2020-01" db="EMBL/GenBank/DDBJ databases">
        <authorList>
            <person name="Qin S."/>
        </authorList>
    </citation>
    <scope>NUCLEOTIDE SEQUENCE</scope>
    <source>
        <strain evidence="1">CVir17-16-YZ6g</strain>
        <plasmid evidence="1">p17-15-vir-like</plasmid>
    </source>
</reference>